<organism evidence="11 12">
    <name type="scientific">Namhaeicola litoreus</name>
    <dbReference type="NCBI Taxonomy" id="1052145"/>
    <lineage>
        <taxon>Bacteria</taxon>
        <taxon>Pseudomonadati</taxon>
        <taxon>Bacteroidota</taxon>
        <taxon>Flavobacteriia</taxon>
        <taxon>Flavobacteriales</taxon>
        <taxon>Flavobacteriaceae</taxon>
        <taxon>Namhaeicola</taxon>
    </lineage>
</organism>
<dbReference type="Gene3D" id="3.20.20.20">
    <property type="entry name" value="Dihydropteroate synthase-like"/>
    <property type="match status" value="1"/>
</dbReference>
<evidence type="ECO:0000256" key="1">
    <source>
        <dbReference type="ARBA" id="ARBA00000012"/>
    </source>
</evidence>
<dbReference type="SUPFAM" id="SSF51717">
    <property type="entry name" value="Dihydropteroate synthetase-like"/>
    <property type="match status" value="1"/>
</dbReference>
<dbReference type="EC" id="2.5.1.15" evidence="4 9"/>
<feature type="domain" description="Pterin-binding" evidence="10">
    <location>
        <begin position="16"/>
        <end position="268"/>
    </location>
</feature>
<evidence type="ECO:0000259" key="10">
    <source>
        <dbReference type="PROSITE" id="PS50972"/>
    </source>
</evidence>
<keyword evidence="7 9" id="KW-0460">Magnesium</keyword>
<comment type="function">
    <text evidence="9">Catalyzes the condensation of para-aminobenzoate (pABA) with 6-hydroxymethyl-7,8-dihydropterin diphosphate (DHPt-PP) to form 7,8-dihydropteroate (H2Pte), the immediate precursor of folate derivatives.</text>
</comment>
<dbReference type="InterPro" id="IPR045031">
    <property type="entry name" value="DHP_synth-like"/>
</dbReference>
<evidence type="ECO:0000256" key="9">
    <source>
        <dbReference type="RuleBase" id="RU361205"/>
    </source>
</evidence>
<proteinExistence type="inferred from homology"/>
<keyword evidence="8 9" id="KW-0289">Folate biosynthesis</keyword>
<dbReference type="InterPro" id="IPR000489">
    <property type="entry name" value="Pterin-binding_dom"/>
</dbReference>
<comment type="catalytic activity">
    <reaction evidence="1">
        <text>(7,8-dihydropterin-6-yl)methyl diphosphate + 4-aminobenzoate = 7,8-dihydropteroate + diphosphate</text>
        <dbReference type="Rhea" id="RHEA:19949"/>
        <dbReference type="ChEBI" id="CHEBI:17836"/>
        <dbReference type="ChEBI" id="CHEBI:17839"/>
        <dbReference type="ChEBI" id="CHEBI:33019"/>
        <dbReference type="ChEBI" id="CHEBI:72950"/>
        <dbReference type="EC" id="2.5.1.15"/>
    </reaction>
</comment>
<protein>
    <recommendedName>
        <fullName evidence="4 9">Dihydropteroate synthase</fullName>
        <shortName evidence="9">DHPS</shortName>
        <ecNumber evidence="4 9">2.5.1.15</ecNumber>
    </recommendedName>
    <alternativeName>
        <fullName evidence="9">Dihydropteroate pyrophosphorylase</fullName>
    </alternativeName>
</protein>
<keyword evidence="6 9" id="KW-0479">Metal-binding</keyword>
<evidence type="ECO:0000256" key="6">
    <source>
        <dbReference type="ARBA" id="ARBA00022723"/>
    </source>
</evidence>
<comment type="cofactor">
    <cofactor evidence="2 9">
        <name>Mg(2+)</name>
        <dbReference type="ChEBI" id="CHEBI:18420"/>
    </cofactor>
</comment>
<dbReference type="Proteomes" id="UP001597201">
    <property type="component" value="Unassembled WGS sequence"/>
</dbReference>
<dbReference type="CDD" id="cd00739">
    <property type="entry name" value="DHPS"/>
    <property type="match status" value="1"/>
</dbReference>
<evidence type="ECO:0000256" key="5">
    <source>
        <dbReference type="ARBA" id="ARBA00022679"/>
    </source>
</evidence>
<gene>
    <name evidence="11" type="primary">folP</name>
    <name evidence="11" type="ORF">ACFQ39_14110</name>
</gene>
<evidence type="ECO:0000256" key="3">
    <source>
        <dbReference type="ARBA" id="ARBA00004763"/>
    </source>
</evidence>
<dbReference type="PANTHER" id="PTHR20941:SF1">
    <property type="entry name" value="FOLIC ACID SYNTHESIS PROTEIN FOL1"/>
    <property type="match status" value="1"/>
</dbReference>
<dbReference type="PANTHER" id="PTHR20941">
    <property type="entry name" value="FOLATE SYNTHESIS PROTEINS"/>
    <property type="match status" value="1"/>
</dbReference>
<keyword evidence="12" id="KW-1185">Reference proteome</keyword>
<dbReference type="EMBL" id="JBHTMY010000004">
    <property type="protein sequence ID" value="MFD1316755.1"/>
    <property type="molecule type" value="Genomic_DNA"/>
</dbReference>
<dbReference type="InterPro" id="IPR006390">
    <property type="entry name" value="DHP_synth_dom"/>
</dbReference>
<comment type="caution">
    <text evidence="11">The sequence shown here is derived from an EMBL/GenBank/DDBJ whole genome shotgun (WGS) entry which is preliminary data.</text>
</comment>
<evidence type="ECO:0000256" key="7">
    <source>
        <dbReference type="ARBA" id="ARBA00022842"/>
    </source>
</evidence>
<evidence type="ECO:0000313" key="11">
    <source>
        <dbReference type="EMBL" id="MFD1316755.1"/>
    </source>
</evidence>
<dbReference type="GO" id="GO:0004156">
    <property type="term" value="F:dihydropteroate synthase activity"/>
    <property type="evidence" value="ECO:0007669"/>
    <property type="project" value="UniProtKB-EC"/>
</dbReference>
<dbReference type="RefSeq" id="WP_377180108.1">
    <property type="nucleotide sequence ID" value="NZ_JBHTMY010000004.1"/>
</dbReference>
<comment type="pathway">
    <text evidence="3 9">Cofactor biosynthesis; tetrahydrofolate biosynthesis; 7,8-dihydrofolate from 2-amino-4-hydroxy-6-hydroxymethyl-7,8-dihydropteridine diphosphate and 4-aminobenzoate: step 1/2.</text>
</comment>
<evidence type="ECO:0000256" key="8">
    <source>
        <dbReference type="ARBA" id="ARBA00022909"/>
    </source>
</evidence>
<comment type="similarity">
    <text evidence="9">Belongs to the DHPS family.</text>
</comment>
<dbReference type="NCBIfam" id="TIGR01496">
    <property type="entry name" value="DHPS"/>
    <property type="match status" value="1"/>
</dbReference>
<evidence type="ECO:0000256" key="2">
    <source>
        <dbReference type="ARBA" id="ARBA00001946"/>
    </source>
</evidence>
<keyword evidence="5 9" id="KW-0808">Transferase</keyword>
<name>A0ABW3Y5M6_9FLAO</name>
<dbReference type="PROSITE" id="PS00792">
    <property type="entry name" value="DHPS_1"/>
    <property type="match status" value="1"/>
</dbReference>
<reference evidence="12" key="1">
    <citation type="journal article" date="2019" name="Int. J. Syst. Evol. Microbiol.">
        <title>The Global Catalogue of Microorganisms (GCM) 10K type strain sequencing project: providing services to taxonomists for standard genome sequencing and annotation.</title>
        <authorList>
            <consortium name="The Broad Institute Genomics Platform"/>
            <consortium name="The Broad Institute Genome Sequencing Center for Infectious Disease"/>
            <person name="Wu L."/>
            <person name="Ma J."/>
        </authorList>
    </citation>
    <scope>NUCLEOTIDE SEQUENCE [LARGE SCALE GENOMIC DNA]</scope>
    <source>
        <strain evidence="12">CCUG 61485</strain>
    </source>
</reference>
<evidence type="ECO:0000256" key="4">
    <source>
        <dbReference type="ARBA" id="ARBA00012458"/>
    </source>
</evidence>
<evidence type="ECO:0000313" key="12">
    <source>
        <dbReference type="Proteomes" id="UP001597201"/>
    </source>
</evidence>
<dbReference type="PROSITE" id="PS50972">
    <property type="entry name" value="PTERIN_BINDING"/>
    <property type="match status" value="1"/>
</dbReference>
<dbReference type="InterPro" id="IPR011005">
    <property type="entry name" value="Dihydropteroate_synth-like_sf"/>
</dbReference>
<dbReference type="Pfam" id="PF00809">
    <property type="entry name" value="Pterin_bind"/>
    <property type="match status" value="1"/>
</dbReference>
<sequence>MSTINCKGKLIDLSQPRVMGILNLTPDSFYDGGKYSSEKSILEKVETMLLEGATFIDIGGYSSRPGAKHIEEEEELKRVLSGINLVLKHFPETIISIDTFRGSVAKKAIEAGAALVNDISAGNLDEKMFKTVAELQVPYIMMHMPGSPQTMQKFTHYEDIIQDIILYFSKKIVELRELQLNDLIIDVGFGFGKTLEQNYLLLKKLSVFKILEVPILAGLSRKSMLYKTVAINQEEALNATSIANTLALTNGANILRVHDVKEAVECIKIFEKYNA</sequence>
<accession>A0ABW3Y5M6</accession>